<dbReference type="InterPro" id="IPR002942">
    <property type="entry name" value="S4_RNA-bd"/>
</dbReference>
<feature type="region of interest" description="Disordered" evidence="5">
    <location>
        <begin position="101"/>
        <end position="120"/>
    </location>
</feature>
<gene>
    <name evidence="7" type="ordered locus">Oweho_2390</name>
</gene>
<keyword evidence="3" id="KW-0238">DNA-binding</keyword>
<keyword evidence="8" id="KW-1185">Reference proteome</keyword>
<dbReference type="PIRSF" id="PIRSF016821">
    <property type="entry name" value="HSP15"/>
    <property type="match status" value="1"/>
</dbReference>
<evidence type="ECO:0000256" key="4">
    <source>
        <dbReference type="PROSITE-ProRule" id="PRU00182"/>
    </source>
</evidence>
<evidence type="ECO:0000256" key="1">
    <source>
        <dbReference type="ARBA" id="ARBA00008396"/>
    </source>
</evidence>
<dbReference type="GO" id="GO:0034605">
    <property type="term" value="P:cellular response to heat"/>
    <property type="evidence" value="ECO:0007669"/>
    <property type="project" value="InterPro"/>
</dbReference>
<dbReference type="PATRIC" id="fig|926562.3.peg.2407"/>
<dbReference type="RefSeq" id="WP_014202710.1">
    <property type="nucleotide sequence ID" value="NC_016599.1"/>
</dbReference>
<dbReference type="OrthoDB" id="9797176at2"/>
<keyword evidence="2 4" id="KW-0694">RNA-binding</keyword>
<proteinExistence type="inferred from homology"/>
<evidence type="ECO:0000313" key="7">
    <source>
        <dbReference type="EMBL" id="AEV33361.1"/>
    </source>
</evidence>
<evidence type="ECO:0000256" key="3">
    <source>
        <dbReference type="ARBA" id="ARBA00023125"/>
    </source>
</evidence>
<feature type="compositionally biased region" description="Basic and acidic residues" evidence="5">
    <location>
        <begin position="111"/>
        <end position="120"/>
    </location>
</feature>
<name>G8R6Z6_OWEHD</name>
<dbReference type="KEGG" id="oho:Oweho_2390"/>
<evidence type="ECO:0000313" key="8">
    <source>
        <dbReference type="Proteomes" id="UP000005631"/>
    </source>
</evidence>
<evidence type="ECO:0000256" key="5">
    <source>
        <dbReference type="SAM" id="MobiDB-lite"/>
    </source>
</evidence>
<evidence type="ECO:0000256" key="2">
    <source>
        <dbReference type="ARBA" id="ARBA00022884"/>
    </source>
</evidence>
<dbReference type="GO" id="GO:0003727">
    <property type="term" value="F:single-stranded RNA binding"/>
    <property type="evidence" value="ECO:0007669"/>
    <property type="project" value="InterPro"/>
</dbReference>
<dbReference type="SMART" id="SM00363">
    <property type="entry name" value="S4"/>
    <property type="match status" value="1"/>
</dbReference>
<comment type="similarity">
    <text evidence="1">Belongs to the HSP15 family.</text>
</comment>
<sequence>MRIDKFLWSVRKYKTRSLATDEIRKDKVSINGDTAKPSRDVKVGDTIHFRIEGIEYGLKVLDIPKSRVGAKLVPDFIKDVTAEEELNKKEFIQLMRSYDRRKGTGRPTKKERRDLDDFKE</sequence>
<organism evidence="7 8">
    <name type="scientific">Owenweeksia hongkongensis (strain DSM 17368 / CIP 108786 / JCM 12287 / NRRL B-23963 / UST20020801)</name>
    <dbReference type="NCBI Taxonomy" id="926562"/>
    <lineage>
        <taxon>Bacteria</taxon>
        <taxon>Pseudomonadati</taxon>
        <taxon>Bacteroidota</taxon>
        <taxon>Flavobacteriia</taxon>
        <taxon>Flavobacteriales</taxon>
        <taxon>Owenweeksiaceae</taxon>
        <taxon>Owenweeksia</taxon>
    </lineage>
</organism>
<dbReference type="Proteomes" id="UP000005631">
    <property type="component" value="Chromosome"/>
</dbReference>
<dbReference type="InterPro" id="IPR036986">
    <property type="entry name" value="S4_RNA-bd_sf"/>
</dbReference>
<dbReference type="InterPro" id="IPR025708">
    <property type="entry name" value="HSP15"/>
</dbReference>
<dbReference type="CDD" id="cd00165">
    <property type="entry name" value="S4"/>
    <property type="match status" value="1"/>
</dbReference>
<protein>
    <submittedName>
        <fullName evidence="7">Ribosome-associated heat shock protein implicated in recycling of 50S subunit</fullName>
    </submittedName>
</protein>
<dbReference type="PROSITE" id="PS50889">
    <property type="entry name" value="S4"/>
    <property type="match status" value="1"/>
</dbReference>
<dbReference type="Gene3D" id="3.10.290.10">
    <property type="entry name" value="RNA-binding S4 domain"/>
    <property type="match status" value="1"/>
</dbReference>
<dbReference type="eggNOG" id="COG1188">
    <property type="taxonomic scope" value="Bacteria"/>
</dbReference>
<evidence type="ECO:0000259" key="6">
    <source>
        <dbReference type="SMART" id="SM00363"/>
    </source>
</evidence>
<dbReference type="GO" id="GO:0003677">
    <property type="term" value="F:DNA binding"/>
    <property type="evidence" value="ECO:0007669"/>
    <property type="project" value="UniProtKB-KW"/>
</dbReference>
<accession>G8R6Z6</accession>
<reference evidence="7 8" key="1">
    <citation type="journal article" date="2012" name="Stand. Genomic Sci.">
        <title>Genome sequence of the orange-pigmented seawater bacterium Owenweeksia hongkongensis type strain (UST20020801(T)).</title>
        <authorList>
            <person name="Riedel T."/>
            <person name="Held B."/>
            <person name="Nolan M."/>
            <person name="Lucas S."/>
            <person name="Lapidus A."/>
            <person name="Tice H."/>
            <person name="Del Rio T.G."/>
            <person name="Cheng J.F."/>
            <person name="Han C."/>
            <person name="Tapia R."/>
            <person name="Goodwin L.A."/>
            <person name="Pitluck S."/>
            <person name="Liolios K."/>
            <person name="Mavromatis K."/>
            <person name="Pagani I."/>
            <person name="Ivanova N."/>
            <person name="Mikhailova N."/>
            <person name="Pati A."/>
            <person name="Chen A."/>
            <person name="Palaniappan K."/>
            <person name="Rohde M."/>
            <person name="Tindall B.J."/>
            <person name="Detter J.C."/>
            <person name="Goker M."/>
            <person name="Woyke T."/>
            <person name="Bristow J."/>
            <person name="Eisen J.A."/>
            <person name="Markowitz V."/>
            <person name="Hugenholtz P."/>
            <person name="Klenk H.P."/>
            <person name="Kyrpides N.C."/>
        </authorList>
    </citation>
    <scope>NUCLEOTIDE SEQUENCE</scope>
    <source>
        <strain evidence="8">DSM 17368 / JCM 12287 / NRRL B-23963</strain>
    </source>
</reference>
<dbReference type="STRING" id="926562.Oweho_2390"/>
<dbReference type="AlphaFoldDB" id="G8R6Z6"/>
<dbReference type="SUPFAM" id="SSF55174">
    <property type="entry name" value="Alpha-L RNA-binding motif"/>
    <property type="match status" value="1"/>
</dbReference>
<keyword evidence="7" id="KW-0346">Stress response</keyword>
<dbReference type="HOGENOM" id="CLU_101003_2_0_10"/>
<dbReference type="GO" id="GO:0043023">
    <property type="term" value="F:ribosomal large subunit binding"/>
    <property type="evidence" value="ECO:0007669"/>
    <property type="project" value="InterPro"/>
</dbReference>
<feature type="domain" description="RNA-binding S4" evidence="6">
    <location>
        <begin position="1"/>
        <end position="58"/>
    </location>
</feature>
<dbReference type="Pfam" id="PF01479">
    <property type="entry name" value="S4"/>
    <property type="match status" value="1"/>
</dbReference>
<dbReference type="EMBL" id="CP003156">
    <property type="protein sequence ID" value="AEV33361.1"/>
    <property type="molecule type" value="Genomic_DNA"/>
</dbReference>